<feature type="coiled-coil region" evidence="1">
    <location>
        <begin position="51"/>
        <end position="115"/>
    </location>
</feature>
<dbReference type="EMBL" id="JAQQBS010001422">
    <property type="protein sequence ID" value="KAK0164378.1"/>
    <property type="molecule type" value="Genomic_DNA"/>
</dbReference>
<feature type="coiled-coil region" evidence="1">
    <location>
        <begin position="369"/>
        <end position="424"/>
    </location>
</feature>
<sequence length="789" mass="92269">MKRWSSERTTLQDDVWRLQKSLKPINNTNSLSDNPLIKYQNAEIQRLTTANNSMRTKLKNLGNTLSETERTIAWNVEKKVRYELSRINNQVAEERLQLAREIGRLKKQLNDTNANATLQQIKSELVEFSEGDKKLDKYLSQITSKVIRTVNDLSKNLIKANETLKKSESEKIYLQNNCIQLRCLLAEKNNSTSQMEYYDCHDEEEIQQVDFQKEIKKSEEFKADCIYLQEIKDEVEKLQEEKELLLKEKLIKEKALTRNVSGVKTKLAIALMRNEKLNEKIKSMECNVATKLNTVKKDLSIQTENEMEQLQSLLDLTKEQLRVTNSSLVSLKEKWNNSSDKKQLENKLLMMHKHNNEIATQLIMERTTAVEALKEFERSTKDIERLEAELEDVKLERVTLKKDLAKIKMENNELRDEKMIYKKRGITISEESMKARESLQSKVRLMRMRNNKLMGDLKISENKIDEYDKTIKVLEDDKLRLQNQVDVLIKGLEEIIEDLKEMHDKNSKIENAMKKIEFDKKKWTNEQESLNKKLLNLEHEIDVNKIENNNINELLIKSNKMNEELESKCQKNISEIQALTNLLNDAENECKELKIRIDSMSSELSSLKINNTEMKLLIDKSEIEIQQLKAERVIVDKEKETLERQLEKLQGEIKAQSIVKYSNVSGDFLKDELTKQQIEGSKEMIEREFVTKTFNQFINHSEKSLLQSLEDTDKELKVVKCELAKVRDEVIFLRNDLDNGKFGLRSLTSENNTLKEEIAKLRIEKQQLEAAVRGHGKGFKKKKYLDLNT</sequence>
<proteinExistence type="predicted"/>
<reference evidence="2" key="2">
    <citation type="submission" date="2023-03" db="EMBL/GenBank/DDBJ databases">
        <authorList>
            <person name="Inwood S.N."/>
            <person name="Skelly J.G."/>
            <person name="Guhlin J."/>
            <person name="Harrop T.W.R."/>
            <person name="Goldson S.G."/>
            <person name="Dearden P.K."/>
        </authorList>
    </citation>
    <scope>NUCLEOTIDE SEQUENCE</scope>
    <source>
        <strain evidence="2">Irish</strain>
        <tissue evidence="2">Whole body</tissue>
    </source>
</reference>
<evidence type="ECO:0000313" key="2">
    <source>
        <dbReference type="EMBL" id="KAK0164378.1"/>
    </source>
</evidence>
<evidence type="ECO:0000256" key="1">
    <source>
        <dbReference type="SAM" id="Coils"/>
    </source>
</evidence>
<accession>A0AA39KK21</accession>
<name>A0AA39KK21_9HYME</name>
<feature type="coiled-coil region" evidence="1">
    <location>
        <begin position="228"/>
        <end position="320"/>
    </location>
</feature>
<gene>
    <name evidence="2" type="ORF">PV328_003014</name>
</gene>
<dbReference type="Proteomes" id="UP001168990">
    <property type="component" value="Unassembled WGS sequence"/>
</dbReference>
<comment type="caution">
    <text evidence="2">The sequence shown here is derived from an EMBL/GenBank/DDBJ whole genome shotgun (WGS) entry which is preliminary data.</text>
</comment>
<protein>
    <submittedName>
        <fullName evidence="2">Uncharacterized protein</fullName>
    </submittedName>
</protein>
<dbReference type="AlphaFoldDB" id="A0AA39KK21"/>
<organism evidence="2 3">
    <name type="scientific">Microctonus aethiopoides</name>
    <dbReference type="NCBI Taxonomy" id="144406"/>
    <lineage>
        <taxon>Eukaryota</taxon>
        <taxon>Metazoa</taxon>
        <taxon>Ecdysozoa</taxon>
        <taxon>Arthropoda</taxon>
        <taxon>Hexapoda</taxon>
        <taxon>Insecta</taxon>
        <taxon>Pterygota</taxon>
        <taxon>Neoptera</taxon>
        <taxon>Endopterygota</taxon>
        <taxon>Hymenoptera</taxon>
        <taxon>Apocrita</taxon>
        <taxon>Ichneumonoidea</taxon>
        <taxon>Braconidae</taxon>
        <taxon>Euphorinae</taxon>
        <taxon>Microctonus</taxon>
    </lineage>
</organism>
<feature type="coiled-coil region" evidence="1">
    <location>
        <begin position="457"/>
        <end position="659"/>
    </location>
</feature>
<reference evidence="2" key="1">
    <citation type="journal article" date="2023" name="bioRxiv">
        <title>Scaffold-level genome assemblies of two parasitoid biocontrol wasps reveal the parthenogenesis mechanism and an associated novel virus.</title>
        <authorList>
            <person name="Inwood S."/>
            <person name="Skelly J."/>
            <person name="Guhlin J."/>
            <person name="Harrop T."/>
            <person name="Goldson S."/>
            <person name="Dearden P."/>
        </authorList>
    </citation>
    <scope>NUCLEOTIDE SEQUENCE</scope>
    <source>
        <strain evidence="2">Irish</strain>
        <tissue evidence="2">Whole body</tissue>
    </source>
</reference>
<feature type="coiled-coil region" evidence="1">
    <location>
        <begin position="709"/>
        <end position="771"/>
    </location>
</feature>
<evidence type="ECO:0000313" key="3">
    <source>
        <dbReference type="Proteomes" id="UP001168990"/>
    </source>
</evidence>
<keyword evidence="1" id="KW-0175">Coiled coil</keyword>
<keyword evidence="3" id="KW-1185">Reference proteome</keyword>